<accession>A0A248TPS0</accession>
<keyword evidence="1" id="KW-1133">Transmembrane helix</keyword>
<dbReference type="EMBL" id="CP022983">
    <property type="protein sequence ID" value="ASV70100.1"/>
    <property type="molecule type" value="Genomic_DNA"/>
</dbReference>
<feature type="transmembrane region" description="Helical" evidence="1">
    <location>
        <begin position="102"/>
        <end position="123"/>
    </location>
</feature>
<feature type="transmembrane region" description="Helical" evidence="1">
    <location>
        <begin position="39"/>
        <end position="59"/>
    </location>
</feature>
<dbReference type="OrthoDB" id="2452746at2"/>
<evidence type="ECO:0000313" key="3">
    <source>
        <dbReference type="Proteomes" id="UP000215137"/>
    </source>
</evidence>
<evidence type="ECO:0000313" key="2">
    <source>
        <dbReference type="EMBL" id="ASV70100.1"/>
    </source>
</evidence>
<feature type="transmembrane region" description="Helical" evidence="1">
    <location>
        <begin position="71"/>
        <end position="90"/>
    </location>
</feature>
<organism evidence="2 3">
    <name type="scientific">Cytobacillus kochii</name>
    <dbReference type="NCBI Taxonomy" id="859143"/>
    <lineage>
        <taxon>Bacteria</taxon>
        <taxon>Bacillati</taxon>
        <taxon>Bacillota</taxon>
        <taxon>Bacilli</taxon>
        <taxon>Bacillales</taxon>
        <taxon>Bacillaceae</taxon>
        <taxon>Cytobacillus</taxon>
    </lineage>
</organism>
<name>A0A248TPS0_9BACI</name>
<gene>
    <name evidence="2" type="ORF">CKF48_20055</name>
</gene>
<keyword evidence="1" id="KW-0472">Membrane</keyword>
<proteinExistence type="predicted"/>
<sequence>MNKFSKILLRFSAIFAVIGAFLGSHMAGAGSYAFKPIHAHSLVVGWLSLFAWAVYYQLFTPKLRFLAKLHVTSAIIGTIGLTTGMAMFIFKPGFMPEMINTVFYIVGGSILLISFVLFLLLTFTKHESDIKK</sequence>
<dbReference type="RefSeq" id="WP_095373662.1">
    <property type="nucleotide sequence ID" value="NZ_CP022983.1"/>
</dbReference>
<dbReference type="KEGG" id="bko:CKF48_20055"/>
<protein>
    <recommendedName>
        <fullName evidence="4">Cytochrome-c oxidase</fullName>
    </recommendedName>
</protein>
<evidence type="ECO:0008006" key="4">
    <source>
        <dbReference type="Google" id="ProtNLM"/>
    </source>
</evidence>
<dbReference type="AlphaFoldDB" id="A0A248TPS0"/>
<keyword evidence="1" id="KW-0812">Transmembrane</keyword>
<dbReference type="Proteomes" id="UP000215137">
    <property type="component" value="Chromosome"/>
</dbReference>
<evidence type="ECO:0000256" key="1">
    <source>
        <dbReference type="SAM" id="Phobius"/>
    </source>
</evidence>
<reference evidence="2 3" key="1">
    <citation type="submission" date="2017-08" db="EMBL/GenBank/DDBJ databases">
        <title>Complete Genome Sequence of Bacillus kochii Oregon-R-modENCODE STRAIN BDGP4, isolated from Drosophila melanogaster gut.</title>
        <authorList>
            <person name="Wan K.H."/>
            <person name="Yu C."/>
            <person name="Park S."/>
            <person name="Hammonds A.S."/>
            <person name="Booth B.W."/>
            <person name="Celniker S.E."/>
        </authorList>
    </citation>
    <scope>NUCLEOTIDE SEQUENCE [LARGE SCALE GENOMIC DNA]</scope>
    <source>
        <strain evidence="2 3">BDGP4</strain>
    </source>
</reference>
<keyword evidence="3" id="KW-1185">Reference proteome</keyword>